<proteinExistence type="predicted"/>
<evidence type="ECO:0000256" key="2">
    <source>
        <dbReference type="ARBA" id="ARBA00022840"/>
    </source>
</evidence>
<keyword evidence="3" id="KW-0173">Coenzyme A biosynthesis</keyword>
<sequence length="313" mass="34865">SYKITYYSTVQHEVTNVHSGNHAAKVIPERNPASLHFIVFQNGNIETCLDFIKDHLMNAETKVIQATGEEHKVDEEDEMLCLIRGCNFVLRNIPNEAFVFANHPDSEFMFPKTCPDIFPYLLVNVGSGSSILKVESEDTFELLGGSLINGRTFWGLGKLLTQAKSFDELLQLASKGQCKNVDLLVKDIYDGSYLSYAENIIACSFGKSAITDQEFSKDDLAASLLHMISSHIGQLACLHAKLQNISRIYFGGLFISGHPSSKRSISNVITFLTKGDVQALFLRHEGYLTVIGASLRRTEDDIQHKGEVQRQSI</sequence>
<protein>
    <submittedName>
        <fullName evidence="4">Pantothenate kinase 4 (inactive)</fullName>
    </submittedName>
</protein>
<keyword evidence="5" id="KW-1185">Reference proteome</keyword>
<reference evidence="4" key="1">
    <citation type="submission" date="2025-08" db="UniProtKB">
        <authorList>
            <consortium name="Ensembl"/>
        </authorList>
    </citation>
    <scope>IDENTIFICATION</scope>
</reference>
<dbReference type="Pfam" id="PF03630">
    <property type="entry name" value="Fumble"/>
    <property type="match status" value="1"/>
</dbReference>
<dbReference type="GO" id="GO:0015937">
    <property type="term" value="P:coenzyme A biosynthetic process"/>
    <property type="evidence" value="ECO:0007669"/>
    <property type="project" value="UniProtKB-KW"/>
</dbReference>
<evidence type="ECO:0000313" key="4">
    <source>
        <dbReference type="Ensembl" id="ENSNMLP00000001845.1"/>
    </source>
</evidence>
<name>A0A8C6S8T3_9GOBI</name>
<evidence type="ECO:0000313" key="5">
    <source>
        <dbReference type="Proteomes" id="UP000694523"/>
    </source>
</evidence>
<evidence type="ECO:0000256" key="1">
    <source>
        <dbReference type="ARBA" id="ARBA00022741"/>
    </source>
</evidence>
<dbReference type="Gene3D" id="3.30.420.510">
    <property type="match status" value="1"/>
</dbReference>
<keyword evidence="1" id="KW-0547">Nucleotide-binding</keyword>
<dbReference type="InterPro" id="IPR043129">
    <property type="entry name" value="ATPase_NBD"/>
</dbReference>
<dbReference type="GO" id="GO:0004594">
    <property type="term" value="F:pantothenate kinase activity"/>
    <property type="evidence" value="ECO:0007669"/>
    <property type="project" value="TreeGrafter"/>
</dbReference>
<accession>A0A8C6S8T3</accession>
<reference evidence="4" key="2">
    <citation type="submission" date="2025-09" db="UniProtKB">
        <authorList>
            <consortium name="Ensembl"/>
        </authorList>
    </citation>
    <scope>IDENTIFICATION</scope>
</reference>
<dbReference type="GO" id="GO:0005634">
    <property type="term" value="C:nucleus"/>
    <property type="evidence" value="ECO:0007669"/>
    <property type="project" value="TreeGrafter"/>
</dbReference>
<dbReference type="PANTHER" id="PTHR12280:SF20">
    <property type="entry name" value="4'-PHOSPHOPANTETHEINE PHOSPHATASE"/>
    <property type="match status" value="1"/>
</dbReference>
<dbReference type="Proteomes" id="UP000694523">
    <property type="component" value="Unplaced"/>
</dbReference>
<dbReference type="InterPro" id="IPR004567">
    <property type="entry name" value="Type_II_PanK"/>
</dbReference>
<evidence type="ECO:0000256" key="3">
    <source>
        <dbReference type="ARBA" id="ARBA00022993"/>
    </source>
</evidence>
<dbReference type="GO" id="GO:0005524">
    <property type="term" value="F:ATP binding"/>
    <property type="evidence" value="ECO:0007669"/>
    <property type="project" value="UniProtKB-KW"/>
</dbReference>
<dbReference type="AlphaFoldDB" id="A0A8C6S8T3"/>
<dbReference type="Ensembl" id="ENSNMLT00000002144.1">
    <property type="protein sequence ID" value="ENSNMLP00000001845.1"/>
    <property type="gene ID" value="ENSNMLG00000001422.1"/>
</dbReference>
<organism evidence="4 5">
    <name type="scientific">Neogobius melanostomus</name>
    <name type="common">round goby</name>
    <dbReference type="NCBI Taxonomy" id="47308"/>
    <lineage>
        <taxon>Eukaryota</taxon>
        <taxon>Metazoa</taxon>
        <taxon>Chordata</taxon>
        <taxon>Craniata</taxon>
        <taxon>Vertebrata</taxon>
        <taxon>Euteleostomi</taxon>
        <taxon>Actinopterygii</taxon>
        <taxon>Neopterygii</taxon>
        <taxon>Teleostei</taxon>
        <taxon>Neoteleostei</taxon>
        <taxon>Acanthomorphata</taxon>
        <taxon>Gobiaria</taxon>
        <taxon>Gobiiformes</taxon>
        <taxon>Gobioidei</taxon>
        <taxon>Gobiidae</taxon>
        <taxon>Benthophilinae</taxon>
        <taxon>Neogobiini</taxon>
        <taxon>Neogobius</taxon>
    </lineage>
</organism>
<dbReference type="Gene3D" id="3.30.420.40">
    <property type="match status" value="1"/>
</dbReference>
<keyword evidence="2" id="KW-0067">ATP-binding</keyword>
<dbReference type="GO" id="GO:0005829">
    <property type="term" value="C:cytosol"/>
    <property type="evidence" value="ECO:0007669"/>
    <property type="project" value="TreeGrafter"/>
</dbReference>
<dbReference type="PANTHER" id="PTHR12280">
    <property type="entry name" value="PANTOTHENATE KINASE"/>
    <property type="match status" value="1"/>
</dbReference>
<dbReference type="SUPFAM" id="SSF53067">
    <property type="entry name" value="Actin-like ATPase domain"/>
    <property type="match status" value="2"/>
</dbReference>